<dbReference type="Proteomes" id="UP000321750">
    <property type="component" value="Unassembled WGS sequence"/>
</dbReference>
<organism evidence="1 2">
    <name type="scientific">Methylobacterium gnaphalii</name>
    <dbReference type="NCBI Taxonomy" id="1010610"/>
    <lineage>
        <taxon>Bacteria</taxon>
        <taxon>Pseudomonadati</taxon>
        <taxon>Pseudomonadota</taxon>
        <taxon>Alphaproteobacteria</taxon>
        <taxon>Hyphomicrobiales</taxon>
        <taxon>Methylobacteriaceae</taxon>
        <taxon>Methylobacterium</taxon>
    </lineage>
</organism>
<gene>
    <name evidence="1" type="ORF">MGN01_04170</name>
</gene>
<keyword evidence="2" id="KW-1185">Reference proteome</keyword>
<dbReference type="EMBL" id="BJZV01000002">
    <property type="protein sequence ID" value="GEP08572.1"/>
    <property type="molecule type" value="Genomic_DNA"/>
</dbReference>
<proteinExistence type="predicted"/>
<sequence>MIPADHAPAIARFLTESHAASVPGFDLRAALDEHWPAATAEEIERGLQIAAECVDGRLAEIRAENAEHAVARLAPATRAEMLDDVAAAVSGLGRLDELIAALEPIGARWPDLPWLVFMDGVRRGARAA</sequence>
<accession>A0A512JF60</accession>
<dbReference type="AlphaFoldDB" id="A0A512JF60"/>
<name>A0A512JF60_9HYPH</name>
<dbReference type="RefSeq" id="WP_147044932.1">
    <property type="nucleotide sequence ID" value="NZ_BJZV01000002.1"/>
</dbReference>
<protein>
    <submittedName>
        <fullName evidence="1">Uncharacterized protein</fullName>
    </submittedName>
</protein>
<evidence type="ECO:0000313" key="1">
    <source>
        <dbReference type="EMBL" id="GEP08572.1"/>
    </source>
</evidence>
<reference evidence="1 2" key="1">
    <citation type="submission" date="2019-07" db="EMBL/GenBank/DDBJ databases">
        <title>Whole genome shotgun sequence of Methylobacterium gnaphalii NBRC 107716.</title>
        <authorList>
            <person name="Hosoyama A."/>
            <person name="Uohara A."/>
            <person name="Ohji S."/>
            <person name="Ichikawa N."/>
        </authorList>
    </citation>
    <scope>NUCLEOTIDE SEQUENCE [LARGE SCALE GENOMIC DNA]</scope>
    <source>
        <strain evidence="1 2">NBRC 107716</strain>
    </source>
</reference>
<comment type="caution">
    <text evidence="1">The sequence shown here is derived from an EMBL/GenBank/DDBJ whole genome shotgun (WGS) entry which is preliminary data.</text>
</comment>
<evidence type="ECO:0000313" key="2">
    <source>
        <dbReference type="Proteomes" id="UP000321750"/>
    </source>
</evidence>